<evidence type="ECO:0000256" key="6">
    <source>
        <dbReference type="ARBA" id="ARBA00022723"/>
    </source>
</evidence>
<evidence type="ECO:0000256" key="2">
    <source>
        <dbReference type="ARBA" id="ARBA00004370"/>
    </source>
</evidence>
<dbReference type="PANTHER" id="PTHR11920:SF335">
    <property type="entry name" value="GUANYLATE CYCLASE"/>
    <property type="match status" value="1"/>
</dbReference>
<keyword evidence="6" id="KW-0479">Metal-binding</keyword>
<feature type="coiled-coil region" evidence="19">
    <location>
        <begin position="136"/>
        <end position="165"/>
    </location>
</feature>
<dbReference type="InterPro" id="IPR001789">
    <property type="entry name" value="Sig_transdc_resp-reg_receiver"/>
</dbReference>
<dbReference type="InterPro" id="IPR050401">
    <property type="entry name" value="Cyclic_nucleotide_synthase"/>
</dbReference>
<dbReference type="InterPro" id="IPR011006">
    <property type="entry name" value="CheY-like_superfamily"/>
</dbReference>
<dbReference type="Pfam" id="PF00072">
    <property type="entry name" value="Response_reg"/>
    <property type="match status" value="1"/>
</dbReference>
<keyword evidence="10" id="KW-1133">Transmembrane helix</keyword>
<dbReference type="Proteomes" id="UP000034681">
    <property type="component" value="Unassembled WGS sequence"/>
</dbReference>
<evidence type="ECO:0000259" key="20">
    <source>
        <dbReference type="PROSITE" id="PS50110"/>
    </source>
</evidence>
<name>A0A0M2PU51_PROHO</name>
<keyword evidence="13 18" id="KW-0456">Lyase</keyword>
<keyword evidence="17" id="KW-0597">Phosphoprotein</keyword>
<evidence type="ECO:0000256" key="18">
    <source>
        <dbReference type="RuleBase" id="RU000405"/>
    </source>
</evidence>
<dbReference type="InterPro" id="IPR018297">
    <property type="entry name" value="A/G_cyclase_CS"/>
</dbReference>
<dbReference type="GO" id="GO:0046872">
    <property type="term" value="F:metal ion binding"/>
    <property type="evidence" value="ECO:0007669"/>
    <property type="project" value="UniProtKB-KW"/>
</dbReference>
<dbReference type="CDD" id="cd19920">
    <property type="entry name" value="REC_PA4781-like"/>
    <property type="match status" value="1"/>
</dbReference>
<dbReference type="EC" id="4.6.1.1" evidence="3"/>
<evidence type="ECO:0000256" key="11">
    <source>
        <dbReference type="ARBA" id="ARBA00022998"/>
    </source>
</evidence>
<evidence type="ECO:0000256" key="19">
    <source>
        <dbReference type="SAM" id="Coils"/>
    </source>
</evidence>
<evidence type="ECO:0000256" key="1">
    <source>
        <dbReference type="ARBA" id="ARBA00001593"/>
    </source>
</evidence>
<evidence type="ECO:0000256" key="7">
    <source>
        <dbReference type="ARBA" id="ARBA00022741"/>
    </source>
</evidence>
<dbReference type="FunFam" id="3.30.70.1230:FF:000033">
    <property type="entry name" value="Adenylate cyclase"/>
    <property type="match status" value="1"/>
</dbReference>
<evidence type="ECO:0000256" key="5">
    <source>
        <dbReference type="ARBA" id="ARBA00022692"/>
    </source>
</evidence>
<dbReference type="RefSeq" id="WP_017713348.1">
    <property type="nucleotide sequence ID" value="NZ_KB235939.1"/>
</dbReference>
<dbReference type="GO" id="GO:0006171">
    <property type="term" value="P:cAMP biosynthetic process"/>
    <property type="evidence" value="ECO:0007669"/>
    <property type="project" value="UniProtKB-KW"/>
</dbReference>
<keyword evidence="9" id="KW-0460">Magnesium</keyword>
<reference evidence="22" key="1">
    <citation type="submission" date="2012-04" db="EMBL/GenBank/DDBJ databases">
        <authorList>
            <person name="Borisov I.G."/>
            <person name="Ivanikova N.V."/>
            <person name="Pinevich A.V."/>
        </authorList>
    </citation>
    <scope>NUCLEOTIDE SEQUENCE</scope>
    <source>
        <strain evidence="22">CALU 1027</strain>
    </source>
</reference>
<dbReference type="SUPFAM" id="SSF52172">
    <property type="entry name" value="CheY-like"/>
    <property type="match status" value="1"/>
</dbReference>
<dbReference type="PROSITE" id="PS00452">
    <property type="entry name" value="GUANYLATE_CYCLASE_1"/>
    <property type="match status" value="1"/>
</dbReference>
<dbReference type="OrthoDB" id="456159at2"/>
<dbReference type="SMART" id="SM00044">
    <property type="entry name" value="CYCc"/>
    <property type="match status" value="1"/>
</dbReference>
<dbReference type="Pfam" id="PF00211">
    <property type="entry name" value="Guanylate_cyc"/>
    <property type="match status" value="1"/>
</dbReference>
<sequence length="374" mass="42084">MSDGQLAQGNFELSIVSDILIVDDTADNIRLLSSMLLEQGYKVRKAINGTMALTAIRTLPPDLLLLDINMPQMDGYEVCRQLKQDPQLRDIPVIFLSALDSTVDKVKAFAVGGIDYLTKPFHIEELVARIESQLTIARQRQLLQQQKQQLELEIQERRKVEAELKWQRERSETLILNIFPQKIAERLKSGHQTIASYFDEVTVLFADLVGFTTLAVQIPPTDLVQFLNQIFSRFDALVEQYQLEKIKTIGDAYMVVGGLPQHRDDHAQAIAQMALAMQTTIQELKTPLGQPLSLRIGINSGPVVAGVIGTKKFSYDLWGDTVNVASRLESQGEPGRIQISEQTHGLLHHQFHCEERGVICLKGRGELKTYWLLG</sequence>
<keyword evidence="5" id="KW-0812">Transmembrane</keyword>
<evidence type="ECO:0000256" key="9">
    <source>
        <dbReference type="ARBA" id="ARBA00022842"/>
    </source>
</evidence>
<comment type="subcellular location">
    <subcellularLocation>
        <location evidence="2">Membrane</location>
    </subcellularLocation>
</comment>
<dbReference type="PROSITE" id="PS50110">
    <property type="entry name" value="RESPONSE_REGULATORY"/>
    <property type="match status" value="1"/>
</dbReference>
<dbReference type="EMBL" id="AJTX02000010">
    <property type="protein sequence ID" value="KKI98183.1"/>
    <property type="molecule type" value="Genomic_DNA"/>
</dbReference>
<dbReference type="GO" id="GO:0004016">
    <property type="term" value="F:adenylate cyclase activity"/>
    <property type="evidence" value="ECO:0007669"/>
    <property type="project" value="UniProtKB-EC"/>
</dbReference>
<dbReference type="PROSITE" id="PS50125">
    <property type="entry name" value="GUANYLATE_CYCLASE_2"/>
    <property type="match status" value="1"/>
</dbReference>
<comment type="catalytic activity">
    <reaction evidence="1">
        <text>ATP = 3',5'-cyclic AMP + diphosphate</text>
        <dbReference type="Rhea" id="RHEA:15389"/>
        <dbReference type="ChEBI" id="CHEBI:30616"/>
        <dbReference type="ChEBI" id="CHEBI:33019"/>
        <dbReference type="ChEBI" id="CHEBI:58165"/>
        <dbReference type="EC" id="4.6.1.1"/>
    </reaction>
</comment>
<evidence type="ECO:0000256" key="13">
    <source>
        <dbReference type="ARBA" id="ARBA00023239"/>
    </source>
</evidence>
<protein>
    <recommendedName>
        <fullName evidence="4">Adenylate cyclase</fullName>
        <ecNumber evidence="3">4.6.1.1</ecNumber>
    </recommendedName>
    <alternativeName>
        <fullName evidence="14">ATP pyrophosphate-lyase</fullName>
    </alternativeName>
    <alternativeName>
        <fullName evidence="15">Adenylyl cyclase</fullName>
    </alternativeName>
</protein>
<accession>A0A0M2PU51</accession>
<keyword evidence="7" id="KW-0547">Nucleotide-binding</keyword>
<dbReference type="SUPFAM" id="SSF55073">
    <property type="entry name" value="Nucleotide cyclase"/>
    <property type="match status" value="1"/>
</dbReference>
<dbReference type="eggNOG" id="COG4191">
    <property type="taxonomic scope" value="Bacteria"/>
</dbReference>
<comment type="similarity">
    <text evidence="18">Belongs to the adenylyl cyclase class-4/guanylyl cyclase family.</text>
</comment>
<dbReference type="eggNOG" id="COG2114">
    <property type="taxonomic scope" value="Bacteria"/>
</dbReference>
<keyword evidence="11" id="KW-0115">cAMP biosynthesis</keyword>
<evidence type="ECO:0000256" key="15">
    <source>
        <dbReference type="ARBA" id="ARBA00032637"/>
    </source>
</evidence>
<dbReference type="InterPro" id="IPR029787">
    <property type="entry name" value="Nucleotide_cyclase"/>
</dbReference>
<evidence type="ECO:0000313" key="22">
    <source>
        <dbReference type="EMBL" id="KKI98183.1"/>
    </source>
</evidence>
<evidence type="ECO:0000256" key="12">
    <source>
        <dbReference type="ARBA" id="ARBA00023136"/>
    </source>
</evidence>
<evidence type="ECO:0000256" key="14">
    <source>
        <dbReference type="ARBA" id="ARBA00032597"/>
    </source>
</evidence>
<organism evidence="22 23">
    <name type="scientific">Prochlorothrix hollandica PCC 9006 = CALU 1027</name>
    <dbReference type="NCBI Taxonomy" id="317619"/>
    <lineage>
        <taxon>Bacteria</taxon>
        <taxon>Bacillati</taxon>
        <taxon>Cyanobacteriota</taxon>
        <taxon>Cyanophyceae</taxon>
        <taxon>Prochlorotrichales</taxon>
        <taxon>Prochlorotrichaceae</taxon>
        <taxon>Prochlorothrix</taxon>
    </lineage>
</organism>
<dbReference type="GO" id="GO:0000160">
    <property type="term" value="P:phosphorelay signal transduction system"/>
    <property type="evidence" value="ECO:0007669"/>
    <property type="project" value="InterPro"/>
</dbReference>
<gene>
    <name evidence="22" type="ORF">PROH_21130</name>
</gene>
<evidence type="ECO:0000256" key="3">
    <source>
        <dbReference type="ARBA" id="ARBA00012201"/>
    </source>
</evidence>
<proteinExistence type="inferred from homology"/>
<dbReference type="InterPro" id="IPR001054">
    <property type="entry name" value="A/G_cyclase"/>
</dbReference>
<dbReference type="GO" id="GO:0005886">
    <property type="term" value="C:plasma membrane"/>
    <property type="evidence" value="ECO:0007669"/>
    <property type="project" value="UniProtKB-ARBA"/>
</dbReference>
<keyword evidence="23" id="KW-1185">Reference proteome</keyword>
<feature type="domain" description="Guanylate cyclase" evidence="21">
    <location>
        <begin position="202"/>
        <end position="329"/>
    </location>
</feature>
<keyword evidence="19" id="KW-0175">Coiled coil</keyword>
<dbReference type="GO" id="GO:0005524">
    <property type="term" value="F:ATP binding"/>
    <property type="evidence" value="ECO:0007669"/>
    <property type="project" value="UniProtKB-KW"/>
</dbReference>
<dbReference type="CDD" id="cd07302">
    <property type="entry name" value="CHD"/>
    <property type="match status" value="1"/>
</dbReference>
<evidence type="ECO:0000256" key="8">
    <source>
        <dbReference type="ARBA" id="ARBA00022840"/>
    </source>
</evidence>
<dbReference type="PANTHER" id="PTHR11920">
    <property type="entry name" value="GUANYLYL CYCLASE"/>
    <property type="match status" value="1"/>
</dbReference>
<dbReference type="STRING" id="317619.GCA_000332315_03096"/>
<dbReference type="Gene3D" id="3.30.70.1230">
    <property type="entry name" value="Nucleotide cyclase"/>
    <property type="match status" value="1"/>
</dbReference>
<keyword evidence="12" id="KW-0472">Membrane</keyword>
<feature type="domain" description="Response regulatory" evidence="20">
    <location>
        <begin position="18"/>
        <end position="134"/>
    </location>
</feature>
<evidence type="ECO:0000259" key="21">
    <source>
        <dbReference type="PROSITE" id="PS50125"/>
    </source>
</evidence>
<evidence type="ECO:0000313" key="23">
    <source>
        <dbReference type="Proteomes" id="UP000034681"/>
    </source>
</evidence>
<evidence type="ECO:0000256" key="4">
    <source>
        <dbReference type="ARBA" id="ARBA00021420"/>
    </source>
</evidence>
<keyword evidence="8" id="KW-0067">ATP-binding</keyword>
<evidence type="ECO:0000256" key="16">
    <source>
        <dbReference type="ARBA" id="ARBA00064436"/>
    </source>
</evidence>
<comment type="subunit">
    <text evidence="16">Homodimer. Can also exist as monomer.</text>
</comment>
<dbReference type="Gene3D" id="3.40.50.2300">
    <property type="match status" value="1"/>
</dbReference>
<evidence type="ECO:0000256" key="17">
    <source>
        <dbReference type="PROSITE-ProRule" id="PRU00169"/>
    </source>
</evidence>
<comment type="caution">
    <text evidence="22">The sequence shown here is derived from an EMBL/GenBank/DDBJ whole genome shotgun (WGS) entry which is preliminary data.</text>
</comment>
<feature type="modified residue" description="4-aspartylphosphate" evidence="17">
    <location>
        <position position="67"/>
    </location>
</feature>
<dbReference type="SMART" id="SM00448">
    <property type="entry name" value="REC"/>
    <property type="match status" value="1"/>
</dbReference>
<dbReference type="AlphaFoldDB" id="A0A0M2PU51"/>
<evidence type="ECO:0000256" key="10">
    <source>
        <dbReference type="ARBA" id="ARBA00022989"/>
    </source>
</evidence>